<accession>A0A0H5QFV5</accession>
<dbReference type="EMBL" id="HACM01000015">
    <property type="protein sequence ID" value="CRZ00457.1"/>
    <property type="molecule type" value="Transcribed_RNA"/>
</dbReference>
<name>A0A0H5QFV5_9EUKA</name>
<organism evidence="1">
    <name type="scientific">Spongospora subterranea</name>
    <dbReference type="NCBI Taxonomy" id="70186"/>
    <lineage>
        <taxon>Eukaryota</taxon>
        <taxon>Sar</taxon>
        <taxon>Rhizaria</taxon>
        <taxon>Endomyxa</taxon>
        <taxon>Phytomyxea</taxon>
        <taxon>Plasmodiophorida</taxon>
        <taxon>Plasmodiophoridae</taxon>
        <taxon>Spongospora</taxon>
    </lineage>
</organism>
<sequence length="99" mass="10820">MIISIGDTFLSLLLEQGCNVVIFITQQQHIGNRTLNQKDLVSMDAQPSMEPNAGSHIGLISLHLKGKLSGLHTLTVLNFTMLNFPVPDSSHRSTLPPKT</sequence>
<protein>
    <submittedName>
        <fullName evidence="1">Uncharacterized protein</fullName>
    </submittedName>
</protein>
<reference evidence="1" key="1">
    <citation type="submission" date="2015-04" db="EMBL/GenBank/DDBJ databases">
        <title>The genome sequence of the plant pathogenic Rhizarian Plasmodiophora brassicae reveals insights in its biotrophic life cycle and the origin of chitin synthesis.</title>
        <authorList>
            <person name="Schwelm A."/>
            <person name="Fogelqvist J."/>
            <person name="Knaust A."/>
            <person name="Julke S."/>
            <person name="Lilja T."/>
            <person name="Dhandapani V."/>
            <person name="Bonilla-Rosso G."/>
            <person name="Karlsson M."/>
            <person name="Shevchenko A."/>
            <person name="Choi S.R."/>
            <person name="Kim H.G."/>
            <person name="Park J.Y."/>
            <person name="Lim Y.P."/>
            <person name="Ludwig-Muller J."/>
            <person name="Dixelius C."/>
        </authorList>
    </citation>
    <scope>NUCLEOTIDE SEQUENCE</scope>
    <source>
        <tissue evidence="1">Potato root galls</tissue>
    </source>
</reference>
<dbReference type="AlphaFoldDB" id="A0A0H5QFV5"/>
<evidence type="ECO:0000313" key="1">
    <source>
        <dbReference type="EMBL" id="CRZ00457.1"/>
    </source>
</evidence>
<proteinExistence type="predicted"/>